<dbReference type="InterPro" id="IPR018961">
    <property type="entry name" value="DnaJ_homolog_subfam-C_membr-28"/>
</dbReference>
<proteinExistence type="evidence at transcript level"/>
<dbReference type="PANTHER" id="PTHR39158">
    <property type="entry name" value="OS08G0560600 PROTEIN"/>
    <property type="match status" value="1"/>
</dbReference>
<accession>D5ADB7</accession>
<evidence type="ECO:0000256" key="1">
    <source>
        <dbReference type="SAM" id="MobiDB-lite"/>
    </source>
</evidence>
<feature type="domain" description="DnaJ homologue subfamily C member 28 conserved" evidence="2">
    <location>
        <begin position="1"/>
        <end position="55"/>
    </location>
</feature>
<dbReference type="PANTHER" id="PTHR39158:SF1">
    <property type="entry name" value="DNAJ HOMOLOG SUBFAMILY C MEMBER 28"/>
    <property type="match status" value="1"/>
</dbReference>
<dbReference type="AlphaFoldDB" id="D5ADB7"/>
<dbReference type="InterPro" id="IPR052573">
    <property type="entry name" value="DnaJ_C_subfamily_28"/>
</dbReference>
<feature type="region of interest" description="Disordered" evidence="1">
    <location>
        <begin position="1"/>
        <end position="25"/>
    </location>
</feature>
<protein>
    <recommendedName>
        <fullName evidence="2">DnaJ homologue subfamily C member 28 conserved domain-containing protein</fullName>
    </recommendedName>
</protein>
<name>D5ADB7_PICSI</name>
<dbReference type="Pfam" id="PF09350">
    <property type="entry name" value="DJC28_CD"/>
    <property type="match status" value="1"/>
</dbReference>
<sequence length="125" mass="14784">MEEGQFENLPGKGRPLDLDSNPHADPAEDTLYRILSKNGFAPEWVELNKDIRLQITDWRKALRKVWARKSTDGGIKWKEESTKLQECLHDINNKVFRYNLIAPFGRQMFGFKWEKELQWIEHPDS</sequence>
<feature type="compositionally biased region" description="Basic and acidic residues" evidence="1">
    <location>
        <begin position="14"/>
        <end position="25"/>
    </location>
</feature>
<dbReference type="EMBL" id="BT124273">
    <property type="protein sequence ID" value="ADE77536.1"/>
    <property type="molecule type" value="mRNA"/>
</dbReference>
<organism evidence="3">
    <name type="scientific">Picea sitchensis</name>
    <name type="common">Sitka spruce</name>
    <name type="synonym">Pinus sitchensis</name>
    <dbReference type="NCBI Taxonomy" id="3332"/>
    <lineage>
        <taxon>Eukaryota</taxon>
        <taxon>Viridiplantae</taxon>
        <taxon>Streptophyta</taxon>
        <taxon>Embryophyta</taxon>
        <taxon>Tracheophyta</taxon>
        <taxon>Spermatophyta</taxon>
        <taxon>Pinopsida</taxon>
        <taxon>Pinidae</taxon>
        <taxon>Conifers I</taxon>
        <taxon>Pinales</taxon>
        <taxon>Pinaceae</taxon>
        <taxon>Picea</taxon>
    </lineage>
</organism>
<reference evidence="3" key="1">
    <citation type="submission" date="2010-04" db="EMBL/GenBank/DDBJ databases">
        <authorList>
            <person name="Reid K.E."/>
            <person name="Liao N."/>
            <person name="Chan S."/>
            <person name="Docking R."/>
            <person name="Taylor G."/>
            <person name="Moore R."/>
            <person name="Mayo M."/>
            <person name="Munro S."/>
            <person name="King J."/>
            <person name="Yanchuk A."/>
            <person name="Holt R."/>
            <person name="Jones S."/>
            <person name="Marra M."/>
            <person name="Ritland C.E."/>
            <person name="Ritland K."/>
            <person name="Bohlmann J."/>
        </authorList>
    </citation>
    <scope>NUCLEOTIDE SEQUENCE</scope>
    <source>
        <tissue evidence="3">Bud</tissue>
    </source>
</reference>
<evidence type="ECO:0000313" key="3">
    <source>
        <dbReference type="EMBL" id="ADE77536.1"/>
    </source>
</evidence>
<evidence type="ECO:0000259" key="2">
    <source>
        <dbReference type="Pfam" id="PF09350"/>
    </source>
</evidence>